<sequence>METPSLYHRALSEVTKSEKYQKKYDYLYNVALACLWSMAFNNIILALTIIPYTCEIPDAPKNVNREDWKEMWIPKNQLGGNMTIFSNCLIYDENNNITDCKRYRYDNTWYKSTIPSENNWVCEKEYYVINILSHNKISETVGSLIFGWFGDAYGRRLTYMISLLLLVIGRTISIIFSHSVVIFSIGCLIAAFPATSALQCTSSISMEISSPKRRSSIAKLRFIASSVGLCLMPLLYWWIREWKLFMITTTVTQLPYLLWSWKMIESPQWLWINQRNKECENILEQIAKDNRTALSSQTKQLISASHEEHTEKQFGFLLLFSNKELALVTILQLFIWVSVTLSYTVSFLSSGESSQTNPFLDFAFQSLAEIPGHFSGAWLADNIGRRYTCVVSFGVSSVAWVIIGFKDFVMWPDVEWILIFVQVLNRYSITISYYIINLLNMEIYPTAMRQSGMALGNLISGIAAAIAPYVLLLGHKHGSFWSSAILSLFSIIGLMSGLGLPETVARRRHPI</sequence>
<dbReference type="InterPro" id="IPR036259">
    <property type="entry name" value="MFS_trans_sf"/>
</dbReference>
<feature type="transmembrane region" description="Helical" evidence="5">
    <location>
        <begin position="480"/>
        <end position="500"/>
    </location>
</feature>
<dbReference type="Proteomes" id="UP000005204">
    <property type="component" value="Unassembled WGS sequence"/>
</dbReference>
<dbReference type="KEGG" id="bmor:101741120"/>
<dbReference type="SUPFAM" id="SSF103473">
    <property type="entry name" value="MFS general substrate transporter"/>
    <property type="match status" value="1"/>
</dbReference>
<dbReference type="Gene3D" id="1.20.1250.20">
    <property type="entry name" value="MFS general substrate transporter like domains"/>
    <property type="match status" value="1"/>
</dbReference>
<dbReference type="RefSeq" id="XP_062526506.1">
    <property type="nucleotide sequence ID" value="XM_062670522.1"/>
</dbReference>
<evidence type="ECO:0000313" key="7">
    <source>
        <dbReference type="EnsemblMetazoa" id="XP_037869430.1"/>
    </source>
</evidence>
<evidence type="ECO:0000256" key="3">
    <source>
        <dbReference type="ARBA" id="ARBA00022989"/>
    </source>
</evidence>
<feature type="transmembrane region" description="Helical" evidence="5">
    <location>
        <begin position="220"/>
        <end position="238"/>
    </location>
</feature>
<dbReference type="InterPro" id="IPR005829">
    <property type="entry name" value="Sugar_transporter_CS"/>
</dbReference>
<proteinExistence type="predicted"/>
<dbReference type="GeneID" id="101741120"/>
<evidence type="ECO:0000259" key="6">
    <source>
        <dbReference type="PROSITE" id="PS50850"/>
    </source>
</evidence>
<feature type="transmembrane region" description="Helical" evidence="5">
    <location>
        <begin position="417"/>
        <end position="440"/>
    </location>
</feature>
<reference evidence="7" key="2">
    <citation type="submission" date="2022-06" db="UniProtKB">
        <authorList>
            <consortium name="EnsemblMetazoa"/>
        </authorList>
    </citation>
    <scope>IDENTIFICATION</scope>
    <source>
        <strain evidence="7">p50T (Dazao)</strain>
    </source>
</reference>
<keyword evidence="4 5" id="KW-0472">Membrane</keyword>
<dbReference type="InterPro" id="IPR020846">
    <property type="entry name" value="MFS_dom"/>
</dbReference>
<evidence type="ECO:0000256" key="4">
    <source>
        <dbReference type="ARBA" id="ARBA00023136"/>
    </source>
</evidence>
<dbReference type="GO" id="GO:0022857">
    <property type="term" value="F:transmembrane transporter activity"/>
    <property type="evidence" value="ECO:0007669"/>
    <property type="project" value="InterPro"/>
</dbReference>
<reference evidence="8" key="1">
    <citation type="journal article" date="2008" name="Insect Biochem. Mol. Biol.">
        <title>The genome of a lepidopteran model insect, the silkworm Bombyx mori.</title>
        <authorList>
            <consortium name="International Silkworm Genome Consortium"/>
        </authorList>
    </citation>
    <scope>NUCLEOTIDE SEQUENCE [LARGE SCALE GENOMIC DNA]</scope>
    <source>
        <strain evidence="8">p50T</strain>
    </source>
</reference>
<comment type="subcellular location">
    <subcellularLocation>
        <location evidence="1">Membrane</location>
        <topology evidence="1">Multi-pass membrane protein</topology>
    </subcellularLocation>
</comment>
<feature type="transmembrane region" description="Helical" evidence="5">
    <location>
        <begin position="452"/>
        <end position="474"/>
    </location>
</feature>
<dbReference type="EnsemblMetazoa" id="XM_038013502.1">
    <property type="protein sequence ID" value="XP_037869430.1"/>
    <property type="gene ID" value="LOC101741120"/>
</dbReference>
<dbReference type="GO" id="GO:0016020">
    <property type="term" value="C:membrane"/>
    <property type="evidence" value="ECO:0007669"/>
    <property type="project" value="UniProtKB-SubCell"/>
</dbReference>
<feature type="domain" description="Major facilitator superfamily (MFS) profile" evidence="6">
    <location>
        <begin position="72"/>
        <end position="508"/>
    </location>
</feature>
<evidence type="ECO:0000313" key="8">
    <source>
        <dbReference type="Proteomes" id="UP000005204"/>
    </source>
</evidence>
<dbReference type="InterPro" id="IPR005828">
    <property type="entry name" value="MFS_sugar_transport-like"/>
</dbReference>
<evidence type="ECO:0000256" key="5">
    <source>
        <dbReference type="SAM" id="Phobius"/>
    </source>
</evidence>
<keyword evidence="2 5" id="KW-0812">Transmembrane</keyword>
<keyword evidence="3 5" id="KW-1133">Transmembrane helix</keyword>
<dbReference type="AlphaFoldDB" id="A0A8R2QUP7"/>
<dbReference type="Pfam" id="PF00083">
    <property type="entry name" value="Sugar_tr"/>
    <property type="match status" value="1"/>
</dbReference>
<dbReference type="RefSeq" id="XP_062526505.1">
    <property type="nucleotide sequence ID" value="XM_062670521.1"/>
</dbReference>
<protein>
    <recommendedName>
        <fullName evidence="6">Major facilitator superfamily (MFS) profile domain-containing protein</fullName>
    </recommendedName>
</protein>
<feature type="transmembrane region" description="Helical" evidence="5">
    <location>
        <begin position="182"/>
        <end position="200"/>
    </location>
</feature>
<feature type="transmembrane region" description="Helical" evidence="5">
    <location>
        <begin position="325"/>
        <end position="350"/>
    </location>
</feature>
<dbReference type="PROSITE" id="PS50850">
    <property type="entry name" value="MFS"/>
    <property type="match status" value="1"/>
</dbReference>
<dbReference type="PROSITE" id="PS00216">
    <property type="entry name" value="SUGAR_TRANSPORT_1"/>
    <property type="match status" value="1"/>
</dbReference>
<dbReference type="PANTHER" id="PTHR24064">
    <property type="entry name" value="SOLUTE CARRIER FAMILY 22 MEMBER"/>
    <property type="match status" value="1"/>
</dbReference>
<keyword evidence="8" id="KW-1185">Reference proteome</keyword>
<accession>A0A8R2QUP7</accession>
<evidence type="ECO:0000256" key="2">
    <source>
        <dbReference type="ARBA" id="ARBA00022692"/>
    </source>
</evidence>
<organism evidence="7 8">
    <name type="scientific">Bombyx mori</name>
    <name type="common">Silk moth</name>
    <dbReference type="NCBI Taxonomy" id="7091"/>
    <lineage>
        <taxon>Eukaryota</taxon>
        <taxon>Metazoa</taxon>
        <taxon>Ecdysozoa</taxon>
        <taxon>Arthropoda</taxon>
        <taxon>Hexapoda</taxon>
        <taxon>Insecta</taxon>
        <taxon>Pterygota</taxon>
        <taxon>Neoptera</taxon>
        <taxon>Endopterygota</taxon>
        <taxon>Lepidoptera</taxon>
        <taxon>Glossata</taxon>
        <taxon>Ditrysia</taxon>
        <taxon>Bombycoidea</taxon>
        <taxon>Bombycidae</taxon>
        <taxon>Bombycinae</taxon>
        <taxon>Bombyx</taxon>
    </lineage>
</organism>
<name>A0A8R2QUP7_BOMMO</name>
<feature type="transmembrane region" description="Helical" evidence="5">
    <location>
        <begin position="387"/>
        <end position="405"/>
    </location>
</feature>
<dbReference type="RefSeq" id="XP_037869430.1">
    <property type="nucleotide sequence ID" value="XM_038013502.2"/>
</dbReference>
<feature type="transmembrane region" description="Helical" evidence="5">
    <location>
        <begin position="26"/>
        <end position="52"/>
    </location>
</feature>
<evidence type="ECO:0000256" key="1">
    <source>
        <dbReference type="ARBA" id="ARBA00004141"/>
    </source>
</evidence>